<dbReference type="InterPro" id="IPR057727">
    <property type="entry name" value="WCX_dom"/>
</dbReference>
<dbReference type="PROSITE" id="PS52050">
    <property type="entry name" value="WYL"/>
    <property type="match status" value="1"/>
</dbReference>
<dbReference type="Pfam" id="PF08279">
    <property type="entry name" value="HTH_11"/>
    <property type="match status" value="1"/>
</dbReference>
<organism evidence="4 5">
    <name type="scientific">Fodinicola feengrottensis</name>
    <dbReference type="NCBI Taxonomy" id="435914"/>
    <lineage>
        <taxon>Bacteria</taxon>
        <taxon>Bacillati</taxon>
        <taxon>Actinomycetota</taxon>
        <taxon>Actinomycetes</taxon>
        <taxon>Mycobacteriales</taxon>
        <taxon>Fodinicola</taxon>
    </lineage>
</organism>
<evidence type="ECO:0000256" key="1">
    <source>
        <dbReference type="ARBA" id="ARBA00023015"/>
    </source>
</evidence>
<dbReference type="InterPro" id="IPR013196">
    <property type="entry name" value="HTH_11"/>
</dbReference>
<name>A0ABP4T528_9ACTN</name>
<dbReference type="RefSeq" id="WP_344311239.1">
    <property type="nucleotide sequence ID" value="NZ_BAAANY010000010.1"/>
</dbReference>
<dbReference type="SUPFAM" id="SSF46785">
    <property type="entry name" value="Winged helix' DNA-binding domain"/>
    <property type="match status" value="1"/>
</dbReference>
<dbReference type="InterPro" id="IPR028349">
    <property type="entry name" value="PafC-like"/>
</dbReference>
<dbReference type="EMBL" id="BAAANY010000010">
    <property type="protein sequence ID" value="GAA1682005.1"/>
    <property type="molecule type" value="Genomic_DNA"/>
</dbReference>
<proteinExistence type="predicted"/>
<dbReference type="Pfam" id="PF25583">
    <property type="entry name" value="WCX"/>
    <property type="match status" value="1"/>
</dbReference>
<dbReference type="PIRSF" id="PIRSF016838">
    <property type="entry name" value="PafC"/>
    <property type="match status" value="1"/>
</dbReference>
<keyword evidence="5" id="KW-1185">Reference proteome</keyword>
<evidence type="ECO:0000313" key="4">
    <source>
        <dbReference type="EMBL" id="GAA1682005.1"/>
    </source>
</evidence>
<dbReference type="InterPro" id="IPR051534">
    <property type="entry name" value="CBASS_pafABC_assoc_protein"/>
</dbReference>
<sequence length="322" mass="34935">MRASRLLSLLLLLQNRGQLTARQLADELEVSIRTIYRDVEALSASGVPVYGEGGPSGGYQLVAGYRTRLTGLTGGEAESLFLSAVPAAAAELGLGTMLAAAELKLLAALPAALRDRAGHVRQRFHLDVPGWFREADPTPHLAAVADAVWNQRRIRVDYQRWAGPTTRTLEPLGVVLKAGLWYVVARSAGQLRTYKVAQIVALEPLDEPFDRPPDFDLPTFWAAWARRYEKSVHVATAVVRLAPAAVERLPGVLGRAVADAVQRTSIGPDEVGWVTATIPVEKTEVAHRDLLKLGADVEVLEPPELRALMTETASRFAAAYLA</sequence>
<evidence type="ECO:0000259" key="3">
    <source>
        <dbReference type="PROSITE" id="PS51000"/>
    </source>
</evidence>
<evidence type="ECO:0000313" key="5">
    <source>
        <dbReference type="Proteomes" id="UP001500618"/>
    </source>
</evidence>
<dbReference type="InterPro" id="IPR001034">
    <property type="entry name" value="DeoR_HTH"/>
</dbReference>
<dbReference type="InterPro" id="IPR036388">
    <property type="entry name" value="WH-like_DNA-bd_sf"/>
</dbReference>
<protein>
    <submittedName>
        <fullName evidence="4">YafY family protein</fullName>
    </submittedName>
</protein>
<dbReference type="InterPro" id="IPR036390">
    <property type="entry name" value="WH_DNA-bd_sf"/>
</dbReference>
<dbReference type="PROSITE" id="PS51000">
    <property type="entry name" value="HTH_DEOR_2"/>
    <property type="match status" value="1"/>
</dbReference>
<dbReference type="Proteomes" id="UP001500618">
    <property type="component" value="Unassembled WGS sequence"/>
</dbReference>
<feature type="domain" description="HTH deoR-type" evidence="3">
    <location>
        <begin position="2"/>
        <end position="57"/>
    </location>
</feature>
<keyword evidence="2" id="KW-0804">Transcription</keyword>
<comment type="caution">
    <text evidence="4">The sequence shown here is derived from an EMBL/GenBank/DDBJ whole genome shotgun (WGS) entry which is preliminary data.</text>
</comment>
<dbReference type="PANTHER" id="PTHR34580">
    <property type="match status" value="1"/>
</dbReference>
<dbReference type="Pfam" id="PF13280">
    <property type="entry name" value="WYL"/>
    <property type="match status" value="1"/>
</dbReference>
<dbReference type="PANTHER" id="PTHR34580:SF1">
    <property type="entry name" value="PROTEIN PAFC"/>
    <property type="match status" value="1"/>
</dbReference>
<gene>
    <name evidence="4" type="ORF">GCM10009765_33960</name>
</gene>
<dbReference type="InterPro" id="IPR026881">
    <property type="entry name" value="WYL_dom"/>
</dbReference>
<accession>A0ABP4T528</accession>
<dbReference type="Gene3D" id="1.10.10.10">
    <property type="entry name" value="Winged helix-like DNA-binding domain superfamily/Winged helix DNA-binding domain"/>
    <property type="match status" value="1"/>
</dbReference>
<reference evidence="5" key="1">
    <citation type="journal article" date="2019" name="Int. J. Syst. Evol. Microbiol.">
        <title>The Global Catalogue of Microorganisms (GCM) 10K type strain sequencing project: providing services to taxonomists for standard genome sequencing and annotation.</title>
        <authorList>
            <consortium name="The Broad Institute Genomics Platform"/>
            <consortium name="The Broad Institute Genome Sequencing Center for Infectious Disease"/>
            <person name="Wu L."/>
            <person name="Ma J."/>
        </authorList>
    </citation>
    <scope>NUCLEOTIDE SEQUENCE [LARGE SCALE GENOMIC DNA]</scope>
    <source>
        <strain evidence="5">JCM 14718</strain>
    </source>
</reference>
<keyword evidence="1" id="KW-0805">Transcription regulation</keyword>
<evidence type="ECO:0000256" key="2">
    <source>
        <dbReference type="ARBA" id="ARBA00023163"/>
    </source>
</evidence>